<dbReference type="InterPro" id="IPR007110">
    <property type="entry name" value="Ig-like_dom"/>
</dbReference>
<keyword evidence="8" id="KW-1133">Transmembrane helix</keyword>
<dbReference type="CDD" id="cd20956">
    <property type="entry name" value="IgI_4_Dscam"/>
    <property type="match status" value="1"/>
</dbReference>
<evidence type="ECO:0000313" key="16">
    <source>
        <dbReference type="Proteomes" id="UP000515158"/>
    </source>
</evidence>
<dbReference type="InterPro" id="IPR013783">
    <property type="entry name" value="Ig-like_fold"/>
</dbReference>
<feature type="domain" description="Ig-like" evidence="14">
    <location>
        <begin position="1377"/>
        <end position="1459"/>
    </location>
</feature>
<dbReference type="KEGG" id="tpal:117643043"/>
<feature type="domain" description="Fibronectin type-III" evidence="15">
    <location>
        <begin position="1179"/>
        <end position="1275"/>
    </location>
</feature>
<dbReference type="InterPro" id="IPR013098">
    <property type="entry name" value="Ig_I-set"/>
</dbReference>
<dbReference type="CTD" id="2769008"/>
<evidence type="ECO:0000259" key="14">
    <source>
        <dbReference type="PROSITE" id="PS50835"/>
    </source>
</evidence>
<evidence type="ECO:0000256" key="12">
    <source>
        <dbReference type="ARBA" id="ARBA00023319"/>
    </source>
</evidence>
<keyword evidence="12" id="KW-0393">Immunoglobulin domain</keyword>
<feature type="compositionally biased region" description="Basic and acidic residues" evidence="13">
    <location>
        <begin position="1989"/>
        <end position="2011"/>
    </location>
</feature>
<dbReference type="Pfam" id="PF13927">
    <property type="entry name" value="Ig_3"/>
    <property type="match status" value="4"/>
</dbReference>
<gene>
    <name evidence="17" type="primary">LOC117643043</name>
</gene>
<evidence type="ECO:0000256" key="13">
    <source>
        <dbReference type="SAM" id="MobiDB-lite"/>
    </source>
</evidence>
<evidence type="ECO:0000256" key="9">
    <source>
        <dbReference type="ARBA" id="ARBA00023136"/>
    </source>
</evidence>
<feature type="compositionally biased region" description="Polar residues" evidence="13">
    <location>
        <begin position="1884"/>
        <end position="1896"/>
    </location>
</feature>
<protein>
    <submittedName>
        <fullName evidence="17">Down syndrome cell adhesion molecule-like protein Dscam2</fullName>
    </submittedName>
</protein>
<dbReference type="InterPro" id="IPR003599">
    <property type="entry name" value="Ig_sub"/>
</dbReference>
<dbReference type="GeneID" id="117643043"/>
<dbReference type="SUPFAM" id="SSF48726">
    <property type="entry name" value="Immunoglobulin"/>
    <property type="match status" value="10"/>
</dbReference>
<evidence type="ECO:0000256" key="3">
    <source>
        <dbReference type="ARBA" id="ARBA00022475"/>
    </source>
</evidence>
<feature type="domain" description="Ig-like" evidence="14">
    <location>
        <begin position="666"/>
        <end position="753"/>
    </location>
</feature>
<evidence type="ECO:0000313" key="17">
    <source>
        <dbReference type="RefSeq" id="XP_034237572.1"/>
    </source>
</evidence>
<feature type="region of interest" description="Disordered" evidence="13">
    <location>
        <begin position="1716"/>
        <end position="1735"/>
    </location>
</feature>
<sequence>MLRPRRGPLGGRRPPGTPSSPPARRPRPRRQAGITVHLVAAALLLSTACSAADLQGPVFSVEPPHRAAFSNSSGLRLDCMATGSPPPRITWQIVTGTPEGVPALPIAGLRHTHPNGSLEMLAFPMELYRSDVHAVKYRCRASNQVGAIISKDVHVHGVVKQDYDVQVYDEHVVAGNTATLKCQVPPYVAEYIMVTSWEVDQVSLYPSSDVGGKHVVMANGDLYIQDVTMADRHREYTCRTLHRLTGQTRSNRVPGRIIVTEPKGSAQLRLNVEKHQRLVGKVGEEVVLPCLAQGHPVPTSKWTREKEPGKPPKNLSVMELVQPDDRVNILAGAMRLKKARLMDTGMYVCGVANSAAEDYTVITLQVTAPLTVHVSPPWQEVSTGSEATLECSLAGTPVYDVKWLRDAVPVQAGPRVSIFTPPVEAAVGPGAVIGPRVSRLKISAVNKEDRGMYQCVASNDHDMAQGTSELKLGDAVPELVYSFSEQTLQPGPAVSLKCMAVGIPPPQFSWTLDGFPLPESQRFLVGQYVTIHDDVISHVNITGVREEDGGEYTCTARNSVGFKAHSARVNVYGKPYIREMPRITAVAGKDLVIKCPAAGYPIETITWEHDGAMLPVTRRQKVFGNGTLVIQQARQSEDQGTYTCQAVNRQKHTARRDVEVSVQIPPRIMPILPLNLSEGMRAAIGCQILEGDQPVSFRWERDGRPLRMQAQDGAYTRRHDEFSSVLVIERVAAKHSANYTCVASNVAGPDRFTVPLIVNVPPRWLVEPSDTSASAGQDVWLHCSAEGSPPPSVLWKKAVGSLPGEYRDLALFDHHVNLMPNGTLHFVRISKESEGHYMCEAGNSVGSDVSKVVFLKINAPAHFASKWRQVQVEVAKGEAARLQCASTGDTPIDIQWRQAGQRLAVDTDHRLTLREHPMDGHGGQVSELTIERTTRHDSATFTCSATNAYGQDEMTIQLVVQEVPEMPQNVRVTEQQSRSVQLAWPPPYSGNSPISAYILQYKLVSEPWPTSPMRTTVSGTQASATLGGLSPAASYHVRILAENRLGLSEPSEAIQVTTQEEAPSGPPQAVRAEARSSTELVVTWEPPPRELWHGSLHGYYVGYTQVTGMASTATDRPTRDQYMLKTVEVGSQFGGEASLIGLAKFTAYNVIVQAYNSRGAGPTSEPVTVRTMEDVPSMPPESLNCRPTSVQELQVNWQPPPEEGRNGEIQGFKVLFQPTEEWYDKDSPDVKVTSSTSTTLLGLLSFTNYSIVVLAFTGSGDGVRTSPIFCRTDEDVPSAPADIKALTASPNTVLVAWLPPSRLNGVLMGYNFYWNATRDDGKESTTHSTQLGAATETHEVQRLSPSSTYRFWVTASTRVGEGERSKAATVKPNGRVPARIASFSRTLISPWKRNVSLACSHVGSPAPTVSWRFNGRPLDPAVTRIQVNGSGLQVKDVQHLDQGNYSCAVENPHGKDEITYSLVVRVPPGPPTLYIQTSDADSLHLHWADSEPGVPVLGYVINYKRDHGDWEELQLESKIDSFVLRNLLCGNRYQLYMTAYNRIGTGLPCDIVHTATRGSVPVTPSQAALLTVNSTVVTLWLDAWADGGCPIQYLIVEYREAEDDPWRLVSNHVLPAERARSVADLTPGSRYQLRVTAHNSAGSVGAVYNFTTLSLAGAPIPLPPDEDYPSPTDDPAGYAFNLRVMLPVVLCTATVVVLGYAGMRIGKRKLQARALQHEQSSRYGPGHGPVGESPSLAQLQNQQNRDQHYLALPAPKYSETSTYKTVESSDYIKDICPYATFQLNATGPTSKTYSDAGSTCSFSGNIYSGPYHSVRGSFVYHDGTDTYKLRHQKEPEYTKVRRKKSKLRDPHSESQESDNLGSTDSEVKKILSLHLPISEYDTLGSDTEGSSQQQEMASFRHRVPRGARTPRGSVVPCKESTSSSETSPVDPRKQGKQFQPRKSKSKGQLSGKRHVRSSSGYSSHTEETTFSSGRCHSFSDRIQPPSRFSDSRSHSHSRDLSETEKDVEPKRRSSRSSVPSRAARDGIRDPAAAFQIDV</sequence>
<feature type="domain" description="Ig-like" evidence="14">
    <location>
        <begin position="175"/>
        <end position="254"/>
    </location>
</feature>
<dbReference type="PANTHER" id="PTHR44170">
    <property type="entry name" value="PROTEIN SIDEKICK"/>
    <property type="match status" value="1"/>
</dbReference>
<dbReference type="InterPro" id="IPR036179">
    <property type="entry name" value="Ig-like_dom_sf"/>
</dbReference>
<dbReference type="GO" id="GO:0098609">
    <property type="term" value="P:cell-cell adhesion"/>
    <property type="evidence" value="ECO:0007669"/>
    <property type="project" value="UniProtKB-ARBA"/>
</dbReference>
<comment type="subcellular location">
    <subcellularLocation>
        <location evidence="1">Cell membrane</location>
    </subcellularLocation>
    <subcellularLocation>
        <location evidence="2">Membrane</location>
        <topology evidence="2">Single-pass type I membrane protein</topology>
    </subcellularLocation>
</comment>
<dbReference type="Pfam" id="PF25059">
    <property type="entry name" value="FN3_DSCAM-DSCAML_C"/>
    <property type="match status" value="1"/>
</dbReference>
<feature type="domain" description="Ig-like" evidence="14">
    <location>
        <begin position="762"/>
        <end position="850"/>
    </location>
</feature>
<feature type="region of interest" description="Disordered" evidence="13">
    <location>
        <begin position="1"/>
        <end position="29"/>
    </location>
</feature>
<evidence type="ECO:0000256" key="2">
    <source>
        <dbReference type="ARBA" id="ARBA00004479"/>
    </source>
</evidence>
<keyword evidence="10" id="KW-1015">Disulfide bond</keyword>
<feature type="domain" description="Ig-like" evidence="14">
    <location>
        <begin position="575"/>
        <end position="661"/>
    </location>
</feature>
<dbReference type="PANTHER" id="PTHR44170:SF56">
    <property type="entry name" value="FIBRONECTIN TYPE-III DOMAIN-CONTAINING PROTEIN"/>
    <property type="match status" value="1"/>
</dbReference>
<feature type="compositionally biased region" description="Basic residues" evidence="13">
    <location>
        <begin position="1939"/>
        <end position="1956"/>
    </location>
</feature>
<evidence type="ECO:0000256" key="8">
    <source>
        <dbReference type="ARBA" id="ARBA00022989"/>
    </source>
</evidence>
<dbReference type="InterPro" id="IPR036116">
    <property type="entry name" value="FN3_sf"/>
</dbReference>
<evidence type="ECO:0000256" key="4">
    <source>
        <dbReference type="ARBA" id="ARBA00022692"/>
    </source>
</evidence>
<dbReference type="RefSeq" id="XP_034237572.1">
    <property type="nucleotide sequence ID" value="XM_034381681.1"/>
</dbReference>
<dbReference type="OrthoDB" id="5982258at2759"/>
<accession>A0A6P8YU12</accession>
<feature type="domain" description="Ig-like" evidence="14">
    <location>
        <begin position="477"/>
        <end position="570"/>
    </location>
</feature>
<name>A0A6P8YU12_THRPL</name>
<feature type="domain" description="Ig-like" evidence="14">
    <location>
        <begin position="262"/>
        <end position="367"/>
    </location>
</feature>
<keyword evidence="16" id="KW-1185">Reference proteome</keyword>
<dbReference type="Proteomes" id="UP000515158">
    <property type="component" value="Unplaced"/>
</dbReference>
<dbReference type="InterPro" id="IPR003598">
    <property type="entry name" value="Ig_sub2"/>
</dbReference>
<dbReference type="GO" id="GO:0005886">
    <property type="term" value="C:plasma membrane"/>
    <property type="evidence" value="ECO:0007669"/>
    <property type="project" value="UniProtKB-SubCell"/>
</dbReference>
<dbReference type="CDD" id="cd20958">
    <property type="entry name" value="IgI_5_Dscam"/>
    <property type="match status" value="1"/>
</dbReference>
<dbReference type="CDD" id="cd20954">
    <property type="entry name" value="IgI_7_Dscam"/>
    <property type="match status" value="1"/>
</dbReference>
<dbReference type="FunFam" id="2.60.40.10:FF:000093">
    <property type="entry name" value="Down syndrome cell adhesion molecule, isoform B"/>
    <property type="match status" value="1"/>
</dbReference>
<organism evidence="17">
    <name type="scientific">Thrips palmi</name>
    <name type="common">Melon thrips</name>
    <dbReference type="NCBI Taxonomy" id="161013"/>
    <lineage>
        <taxon>Eukaryota</taxon>
        <taxon>Metazoa</taxon>
        <taxon>Ecdysozoa</taxon>
        <taxon>Arthropoda</taxon>
        <taxon>Hexapoda</taxon>
        <taxon>Insecta</taxon>
        <taxon>Pterygota</taxon>
        <taxon>Neoptera</taxon>
        <taxon>Paraneoptera</taxon>
        <taxon>Thysanoptera</taxon>
        <taxon>Terebrantia</taxon>
        <taxon>Thripoidea</taxon>
        <taxon>Thripidae</taxon>
        <taxon>Thrips</taxon>
    </lineage>
</organism>
<keyword evidence="9" id="KW-0472">Membrane</keyword>
<dbReference type="SMART" id="SM00060">
    <property type="entry name" value="FN3"/>
    <property type="match status" value="6"/>
</dbReference>
<feature type="domain" description="Fibronectin type-III" evidence="15">
    <location>
        <begin position="1467"/>
        <end position="1559"/>
    </location>
</feature>
<feature type="compositionally biased region" description="Polar residues" evidence="13">
    <location>
        <begin position="1957"/>
        <end position="1974"/>
    </location>
</feature>
<dbReference type="PROSITE" id="PS50835">
    <property type="entry name" value="IG_LIKE"/>
    <property type="match status" value="10"/>
</dbReference>
<dbReference type="FunFam" id="2.60.40.10:FF:000719">
    <property type="entry name" value="nephrin isoform X1"/>
    <property type="match status" value="1"/>
</dbReference>
<evidence type="ECO:0000256" key="7">
    <source>
        <dbReference type="ARBA" id="ARBA00022889"/>
    </source>
</evidence>
<dbReference type="FunFam" id="2.60.40.10:FF:000005">
    <property type="entry name" value="Neuronal cell adhesion molecule"/>
    <property type="match status" value="1"/>
</dbReference>
<dbReference type="InParanoid" id="A0A6P8YU12"/>
<evidence type="ECO:0000256" key="6">
    <source>
        <dbReference type="ARBA" id="ARBA00022737"/>
    </source>
</evidence>
<keyword evidence="5" id="KW-0732">Signal</keyword>
<feature type="domain" description="Ig-like" evidence="14">
    <location>
        <begin position="369"/>
        <end position="471"/>
    </location>
</feature>
<dbReference type="Gene3D" id="2.60.40.10">
    <property type="entry name" value="Immunoglobulins"/>
    <property type="match status" value="16"/>
</dbReference>
<evidence type="ECO:0000259" key="15">
    <source>
        <dbReference type="PROSITE" id="PS50853"/>
    </source>
</evidence>
<dbReference type="FunFam" id="2.60.40.10:FF:000678">
    <property type="entry name" value="Down syndrome cell adhesion molecule-like protein Dscam2"/>
    <property type="match status" value="1"/>
</dbReference>
<feature type="domain" description="Ig-like" evidence="14">
    <location>
        <begin position="860"/>
        <end position="957"/>
    </location>
</feature>
<evidence type="ECO:0000256" key="10">
    <source>
        <dbReference type="ARBA" id="ARBA00023157"/>
    </source>
</evidence>
<keyword evidence="7" id="KW-0130">Cell adhesion</keyword>
<dbReference type="FunFam" id="2.60.40.10:FF:000104">
    <property type="entry name" value="Down syndrome cell adhesion molecule b"/>
    <property type="match status" value="1"/>
</dbReference>
<dbReference type="FunFam" id="2.60.40.10:FF:000333">
    <property type="entry name" value="Down syndrome cell adhesion molecule"/>
    <property type="match status" value="1"/>
</dbReference>
<feature type="region of interest" description="Disordered" evidence="13">
    <location>
        <begin position="1881"/>
        <end position="2038"/>
    </location>
</feature>
<keyword evidence="6" id="KW-0677">Repeat</keyword>
<dbReference type="SMART" id="SM00409">
    <property type="entry name" value="IG"/>
    <property type="match status" value="9"/>
</dbReference>
<feature type="compositionally biased region" description="Basic and acidic residues" evidence="13">
    <location>
        <begin position="1829"/>
        <end position="1839"/>
    </location>
</feature>
<keyword evidence="4" id="KW-0812">Transmembrane</keyword>
<dbReference type="Pfam" id="PF00041">
    <property type="entry name" value="fn3"/>
    <property type="match status" value="5"/>
</dbReference>
<reference evidence="17" key="1">
    <citation type="submission" date="2025-08" db="UniProtKB">
        <authorList>
            <consortium name="RefSeq"/>
        </authorList>
    </citation>
    <scope>IDENTIFICATION</scope>
    <source>
        <tissue evidence="17">Total insect</tissue>
    </source>
</reference>
<dbReference type="FunFam" id="2.60.40.10:FF:000028">
    <property type="entry name" value="Neuronal cell adhesion molecule"/>
    <property type="match status" value="1"/>
</dbReference>
<dbReference type="CDD" id="cd00063">
    <property type="entry name" value="FN3"/>
    <property type="match status" value="6"/>
</dbReference>
<keyword evidence="3" id="KW-1003">Cell membrane</keyword>
<dbReference type="PROSITE" id="PS50853">
    <property type="entry name" value="FN3"/>
    <property type="match status" value="6"/>
</dbReference>
<dbReference type="Pfam" id="PF07679">
    <property type="entry name" value="I-set"/>
    <property type="match status" value="4"/>
</dbReference>
<dbReference type="SUPFAM" id="SSF49265">
    <property type="entry name" value="Fibronectin type III"/>
    <property type="match status" value="3"/>
</dbReference>
<evidence type="ECO:0000256" key="5">
    <source>
        <dbReference type="ARBA" id="ARBA00022729"/>
    </source>
</evidence>
<dbReference type="GO" id="GO:0048812">
    <property type="term" value="P:neuron projection morphogenesis"/>
    <property type="evidence" value="ECO:0007669"/>
    <property type="project" value="UniProtKB-ARBA"/>
</dbReference>
<dbReference type="SMART" id="SM00408">
    <property type="entry name" value="IGc2"/>
    <property type="match status" value="9"/>
</dbReference>
<feature type="domain" description="Ig-like" evidence="14">
    <location>
        <begin position="57"/>
        <end position="150"/>
    </location>
</feature>
<evidence type="ECO:0000256" key="11">
    <source>
        <dbReference type="ARBA" id="ARBA00023180"/>
    </source>
</evidence>
<dbReference type="FunFam" id="2.60.40.10:FF:000017">
    <property type="entry name" value="Down syndrome cell adhesion molecule b"/>
    <property type="match status" value="1"/>
</dbReference>
<feature type="domain" description="Fibronectin type-III" evidence="15">
    <location>
        <begin position="966"/>
        <end position="1061"/>
    </location>
</feature>
<dbReference type="InterPro" id="IPR003961">
    <property type="entry name" value="FN3_dom"/>
</dbReference>
<evidence type="ECO:0000256" key="1">
    <source>
        <dbReference type="ARBA" id="ARBA00004236"/>
    </source>
</evidence>
<feature type="domain" description="Fibronectin type-III" evidence="15">
    <location>
        <begin position="1560"/>
        <end position="1658"/>
    </location>
</feature>
<feature type="domain" description="Fibronectin type-III" evidence="15">
    <location>
        <begin position="1066"/>
        <end position="1174"/>
    </location>
</feature>
<dbReference type="FunCoup" id="A0A6P8YU12">
    <property type="interactions" value="207"/>
</dbReference>
<proteinExistence type="predicted"/>
<feature type="domain" description="Fibronectin type-III" evidence="15">
    <location>
        <begin position="1279"/>
        <end position="1375"/>
    </location>
</feature>
<keyword evidence="11" id="KW-0325">Glycoprotein</keyword>
<dbReference type="InterPro" id="IPR056754">
    <property type="entry name" value="DSCAM/DSCAML_C"/>
</dbReference>
<feature type="region of interest" description="Disordered" evidence="13">
    <location>
        <begin position="1829"/>
        <end position="1865"/>
    </location>
</feature>